<sequence>VRHNYVAHPRNPSGKITRQLTNEQQILDDLKMKFSKYPNVNFSFNHFEESSMEQQLNVISQTDIFIGVHGAGLTHVLFMKPNRCLIELILPPGSIGVHYELMALLNGVEYVNRLISGGSWDTSRTIFECVMEKISHSCP</sequence>
<evidence type="ECO:0000256" key="3">
    <source>
        <dbReference type="ARBA" id="ARBA00023180"/>
    </source>
</evidence>
<organism evidence="5 6">
    <name type="scientific">Rotaria socialis</name>
    <dbReference type="NCBI Taxonomy" id="392032"/>
    <lineage>
        <taxon>Eukaryota</taxon>
        <taxon>Metazoa</taxon>
        <taxon>Spiralia</taxon>
        <taxon>Gnathifera</taxon>
        <taxon>Rotifera</taxon>
        <taxon>Eurotatoria</taxon>
        <taxon>Bdelloidea</taxon>
        <taxon>Philodinida</taxon>
        <taxon>Philodinidae</taxon>
        <taxon>Rotaria</taxon>
    </lineage>
</organism>
<keyword evidence="2" id="KW-0808">Transferase</keyword>
<dbReference type="InterPro" id="IPR007657">
    <property type="entry name" value="Glycosyltransferase_61"/>
</dbReference>
<name>A0A817SV30_9BILA</name>
<accession>A0A817SV30</accession>
<dbReference type="PANTHER" id="PTHR20961">
    <property type="entry name" value="GLYCOSYLTRANSFERASE"/>
    <property type="match status" value="1"/>
</dbReference>
<gene>
    <name evidence="5" type="ORF">TIS948_LOCUS17886</name>
</gene>
<protein>
    <recommendedName>
        <fullName evidence="4">Glycosyltransferase 61 catalytic domain-containing protein</fullName>
    </recommendedName>
</protein>
<evidence type="ECO:0000259" key="4">
    <source>
        <dbReference type="Pfam" id="PF04577"/>
    </source>
</evidence>
<proteinExistence type="predicted"/>
<evidence type="ECO:0000313" key="5">
    <source>
        <dbReference type="EMBL" id="CAF3295607.1"/>
    </source>
</evidence>
<evidence type="ECO:0000313" key="6">
    <source>
        <dbReference type="Proteomes" id="UP000663825"/>
    </source>
</evidence>
<dbReference type="EMBL" id="CAJNXB010003098">
    <property type="protein sequence ID" value="CAF3295607.1"/>
    <property type="molecule type" value="Genomic_DNA"/>
</dbReference>
<dbReference type="OrthoDB" id="529273at2759"/>
<keyword evidence="3" id="KW-0325">Glycoprotein</keyword>
<dbReference type="GO" id="GO:0016757">
    <property type="term" value="F:glycosyltransferase activity"/>
    <property type="evidence" value="ECO:0007669"/>
    <property type="project" value="UniProtKB-KW"/>
</dbReference>
<feature type="non-terminal residue" evidence="5">
    <location>
        <position position="1"/>
    </location>
</feature>
<dbReference type="AlphaFoldDB" id="A0A817SV30"/>
<evidence type="ECO:0000256" key="1">
    <source>
        <dbReference type="ARBA" id="ARBA00022676"/>
    </source>
</evidence>
<feature type="domain" description="Glycosyltransferase 61 catalytic" evidence="4">
    <location>
        <begin position="4"/>
        <end position="86"/>
    </location>
</feature>
<keyword evidence="1" id="KW-0328">Glycosyltransferase</keyword>
<evidence type="ECO:0000256" key="2">
    <source>
        <dbReference type="ARBA" id="ARBA00022679"/>
    </source>
</evidence>
<dbReference type="Pfam" id="PF04577">
    <property type="entry name" value="Glyco_transf_61"/>
    <property type="match status" value="1"/>
</dbReference>
<comment type="caution">
    <text evidence="5">The sequence shown here is derived from an EMBL/GenBank/DDBJ whole genome shotgun (WGS) entry which is preliminary data.</text>
</comment>
<reference evidence="5" key="1">
    <citation type="submission" date="2021-02" db="EMBL/GenBank/DDBJ databases">
        <authorList>
            <person name="Nowell W R."/>
        </authorList>
    </citation>
    <scope>NUCLEOTIDE SEQUENCE</scope>
</reference>
<dbReference type="Proteomes" id="UP000663825">
    <property type="component" value="Unassembled WGS sequence"/>
</dbReference>
<dbReference type="InterPro" id="IPR049625">
    <property type="entry name" value="Glyco_transf_61_cat"/>
</dbReference>